<gene>
    <name evidence="11" type="primary">bepE_5</name>
    <name evidence="11" type="ORF">DYBT9623_03964</name>
</gene>
<dbReference type="EMBL" id="CAJRAU010000006">
    <property type="protein sequence ID" value="CAG5072025.1"/>
    <property type="molecule type" value="Genomic_DNA"/>
</dbReference>
<name>A0ABM8UUI3_9BACT</name>
<comment type="similarity">
    <text evidence="2">Belongs to the resistance-nodulation-cell division (RND) (TC 2.A.6) family.</text>
</comment>
<protein>
    <submittedName>
        <fullName evidence="11">Efflux pump membrane transporter BepE</fullName>
    </submittedName>
</protein>
<dbReference type="PROSITE" id="PS50156">
    <property type="entry name" value="SSD"/>
    <property type="match status" value="1"/>
</dbReference>
<dbReference type="Pfam" id="PF00873">
    <property type="entry name" value="ACR_tran"/>
    <property type="match status" value="1"/>
</dbReference>
<feature type="transmembrane region" description="Helical" evidence="9">
    <location>
        <begin position="978"/>
        <end position="1000"/>
    </location>
</feature>
<feature type="transmembrane region" description="Helical" evidence="9">
    <location>
        <begin position="12"/>
        <end position="34"/>
    </location>
</feature>
<evidence type="ECO:0000313" key="12">
    <source>
        <dbReference type="Proteomes" id="UP000679725"/>
    </source>
</evidence>
<feature type="transmembrane region" description="Helical" evidence="9">
    <location>
        <begin position="1006"/>
        <end position="1032"/>
    </location>
</feature>
<feature type="domain" description="SSD" evidence="10">
    <location>
        <begin position="371"/>
        <end position="497"/>
    </location>
</feature>
<dbReference type="SUPFAM" id="SSF82714">
    <property type="entry name" value="Multidrug efflux transporter AcrB TolC docking domain, DN and DC subdomains"/>
    <property type="match status" value="2"/>
</dbReference>
<feature type="transmembrane region" description="Helical" evidence="9">
    <location>
        <begin position="396"/>
        <end position="419"/>
    </location>
</feature>
<dbReference type="PANTHER" id="PTHR32063:SF24">
    <property type="entry name" value="CATION EFFLUX SYSTEM (ACRB_ACRD_ACRF FAMILY)"/>
    <property type="match status" value="1"/>
</dbReference>
<dbReference type="Gene3D" id="3.30.70.1430">
    <property type="entry name" value="Multidrug efflux transporter AcrB pore domain"/>
    <property type="match status" value="2"/>
</dbReference>
<reference evidence="11 12" key="1">
    <citation type="submission" date="2021-04" db="EMBL/GenBank/DDBJ databases">
        <authorList>
            <person name="Rodrigo-Torres L."/>
            <person name="Arahal R. D."/>
            <person name="Lucena T."/>
        </authorList>
    </citation>
    <scope>NUCLEOTIDE SEQUENCE [LARGE SCALE GENOMIC DNA]</scope>
    <source>
        <strain evidence="11 12">CECT 9623</strain>
    </source>
</reference>
<feature type="transmembrane region" description="Helical" evidence="9">
    <location>
        <begin position="472"/>
        <end position="499"/>
    </location>
</feature>
<dbReference type="PRINTS" id="PR00702">
    <property type="entry name" value="ACRIFLAVINRP"/>
</dbReference>
<accession>A0ABM8UUI3</accession>
<comment type="caution">
    <text evidence="11">The sequence shown here is derived from an EMBL/GenBank/DDBJ whole genome shotgun (WGS) entry which is preliminary data.</text>
</comment>
<feature type="transmembrane region" description="Helical" evidence="9">
    <location>
        <begin position="929"/>
        <end position="953"/>
    </location>
</feature>
<keyword evidence="7 9" id="KW-1133">Transmembrane helix</keyword>
<keyword evidence="5" id="KW-0997">Cell inner membrane</keyword>
<dbReference type="InterPro" id="IPR000731">
    <property type="entry name" value="SSD"/>
</dbReference>
<keyword evidence="8 9" id="KW-0472">Membrane</keyword>
<evidence type="ECO:0000256" key="5">
    <source>
        <dbReference type="ARBA" id="ARBA00022519"/>
    </source>
</evidence>
<dbReference type="SUPFAM" id="SSF82866">
    <property type="entry name" value="Multidrug efflux transporter AcrB transmembrane domain"/>
    <property type="match status" value="2"/>
</dbReference>
<feature type="transmembrane region" description="Helical" evidence="9">
    <location>
        <begin position="877"/>
        <end position="895"/>
    </location>
</feature>
<feature type="transmembrane region" description="Helical" evidence="9">
    <location>
        <begin position="537"/>
        <end position="559"/>
    </location>
</feature>
<keyword evidence="6 9" id="KW-0812">Transmembrane</keyword>
<dbReference type="NCBIfam" id="TIGR00915">
    <property type="entry name" value="2A0602"/>
    <property type="match status" value="1"/>
</dbReference>
<dbReference type="SUPFAM" id="SSF82693">
    <property type="entry name" value="Multidrug efflux transporter AcrB pore domain, PN1, PN2, PC1 and PC2 subdomains"/>
    <property type="match status" value="3"/>
</dbReference>
<evidence type="ECO:0000256" key="9">
    <source>
        <dbReference type="SAM" id="Phobius"/>
    </source>
</evidence>
<dbReference type="InterPro" id="IPR004764">
    <property type="entry name" value="MdtF-like"/>
</dbReference>
<dbReference type="PANTHER" id="PTHR32063">
    <property type="match status" value="1"/>
</dbReference>
<keyword evidence="3" id="KW-0813">Transport</keyword>
<dbReference type="InterPro" id="IPR027463">
    <property type="entry name" value="AcrB_DN_DC_subdom"/>
</dbReference>
<evidence type="ECO:0000256" key="2">
    <source>
        <dbReference type="ARBA" id="ARBA00010942"/>
    </source>
</evidence>
<dbReference type="Proteomes" id="UP000679725">
    <property type="component" value="Unassembled WGS sequence"/>
</dbReference>
<evidence type="ECO:0000256" key="1">
    <source>
        <dbReference type="ARBA" id="ARBA00004429"/>
    </source>
</evidence>
<feature type="transmembrane region" description="Helical" evidence="9">
    <location>
        <begin position="440"/>
        <end position="460"/>
    </location>
</feature>
<dbReference type="Gene3D" id="3.30.70.1320">
    <property type="entry name" value="Multidrug efflux transporter AcrB pore domain like"/>
    <property type="match status" value="1"/>
</dbReference>
<keyword evidence="12" id="KW-1185">Reference proteome</keyword>
<sequence>MIADIFIKRPITAIVTSIVLVLVGLIALTTLPVAQYPDVTPPTVTVSGNFTGADAQTVEQTTTTPIETQINGTPGMTYMSSNSTSSGQSSINVVFDVGTDVNIAALDVQNRVSVAEPTLPDAVKRLGLTVRKRQPSIMIVLALYSPNGTHDAQFIGNYANIYLKDALQRVKGVGDIVSRADDFGMRIWLNPEKLASLRMTPADISAALAEQNLQVAAGTIGGTPQPNAQTFEYSVLTNSRLNTKAQFEDIIVRTSPEEGSVVYLRDVARVELGKFDYSANAFVAGKPAAFVLIYQAPGANALETYDGVMKALSEMKKTFPKDIDYVIPNETASVVRVSIEEVLKTFAEAMILVVIVVFLFLQNWRATLIPILAIPVSLIGTLIFFLPFGFTINTLTLFAFVLAIGIVVDDAIVVVEAVQHYIDEKKMSPKEATIQAMKDISGPVIAIALILAAVFVPVSFVPGIVGRLYQQFAITIAVSVLLSAFVALSLTPALCSIMLKPSKGENEKKNWLEKFFDRFNAWFDRVSRGYTRGVSKWIKATPLVLVMMVCLFVGLFFLFKNKPSGFIPVEDEGRLFVTYEMQEATSTTRNIAMLKEIMKRVSSIPEVRVAGGLAGLNVVSFSNKSNVGTLFISLQPWADRKGAEHHVQAVIKEIQKRTSDINEARVLAIAPPAIPGLGATSGFTFQLQQSTSTDNIQQFEGVMRKFLGAVNQRPEIAMAYTFFNARTPSYQIDVDRDKTKKLGVQVNEVFSSLSTLLGSSYVNDFNLYGRNFRVMVQADSSYRSSLDKIQKFYVRNRAGNMIPLSALVTTKVVENPALISHYNIYRSVEINGTPKPGYSSGQAIAALREEAAKLPAGYSYEFSGMSSEEIKAGDSTTTIFAISIIFVFLFLAALYESWSIPFSVLFAVPIGAFGSILTLTFLPNLSNNIYAQIGLITLIGLAAKNAILIVEFAKERVDGGMELIAATLEAVQLRLRPIIMTSLAFILGVLPLAFASGAAAESRKTIGWTVFGGMLAATSLAIFVVPVLFVAIEKIAMGKKGHAKKDDEPGSSQEPIIA</sequence>
<dbReference type="Gene3D" id="3.30.70.1440">
    <property type="entry name" value="Multidrug efflux transporter AcrB pore domain"/>
    <property type="match status" value="1"/>
</dbReference>
<feature type="transmembrane region" description="Helical" evidence="9">
    <location>
        <begin position="368"/>
        <end position="390"/>
    </location>
</feature>
<dbReference type="InterPro" id="IPR001036">
    <property type="entry name" value="Acrflvin-R"/>
</dbReference>
<evidence type="ECO:0000256" key="8">
    <source>
        <dbReference type="ARBA" id="ARBA00023136"/>
    </source>
</evidence>
<dbReference type="NCBIfam" id="NF000282">
    <property type="entry name" value="RND_permease_1"/>
    <property type="match status" value="1"/>
</dbReference>
<comment type="subcellular location">
    <subcellularLocation>
        <location evidence="1">Cell inner membrane</location>
        <topology evidence="1">Multi-pass membrane protein</topology>
    </subcellularLocation>
</comment>
<evidence type="ECO:0000256" key="7">
    <source>
        <dbReference type="ARBA" id="ARBA00022989"/>
    </source>
</evidence>
<dbReference type="Gene3D" id="1.20.1640.10">
    <property type="entry name" value="Multidrug efflux transporter AcrB transmembrane domain"/>
    <property type="match status" value="2"/>
</dbReference>
<proteinExistence type="inferred from homology"/>
<feature type="transmembrane region" description="Helical" evidence="9">
    <location>
        <begin position="902"/>
        <end position="923"/>
    </location>
</feature>
<keyword evidence="4" id="KW-1003">Cell membrane</keyword>
<evidence type="ECO:0000256" key="6">
    <source>
        <dbReference type="ARBA" id="ARBA00022692"/>
    </source>
</evidence>
<dbReference type="RefSeq" id="WP_215235264.1">
    <property type="nucleotide sequence ID" value="NZ_CAJRAU010000006.1"/>
</dbReference>
<dbReference type="Gene3D" id="3.30.2090.10">
    <property type="entry name" value="Multidrug efflux transporter AcrB TolC docking domain, DN and DC subdomains"/>
    <property type="match status" value="2"/>
</dbReference>
<evidence type="ECO:0000259" key="10">
    <source>
        <dbReference type="PROSITE" id="PS50156"/>
    </source>
</evidence>
<evidence type="ECO:0000256" key="3">
    <source>
        <dbReference type="ARBA" id="ARBA00022448"/>
    </source>
</evidence>
<evidence type="ECO:0000256" key="4">
    <source>
        <dbReference type="ARBA" id="ARBA00022475"/>
    </source>
</evidence>
<organism evidence="11 12">
    <name type="scientific">Dyadobacter linearis</name>
    <dbReference type="NCBI Taxonomy" id="2823330"/>
    <lineage>
        <taxon>Bacteria</taxon>
        <taxon>Pseudomonadati</taxon>
        <taxon>Bacteroidota</taxon>
        <taxon>Cytophagia</taxon>
        <taxon>Cytophagales</taxon>
        <taxon>Spirosomataceae</taxon>
        <taxon>Dyadobacter</taxon>
    </lineage>
</organism>
<feature type="transmembrane region" description="Helical" evidence="9">
    <location>
        <begin position="342"/>
        <end position="361"/>
    </location>
</feature>
<evidence type="ECO:0000313" key="11">
    <source>
        <dbReference type="EMBL" id="CAG5072025.1"/>
    </source>
</evidence>